<dbReference type="PANTHER" id="PTHR24220">
    <property type="entry name" value="IMPORT ATP-BINDING PROTEIN"/>
    <property type="match status" value="1"/>
</dbReference>
<evidence type="ECO:0000313" key="6">
    <source>
        <dbReference type="Proteomes" id="UP000020529"/>
    </source>
</evidence>
<dbReference type="GO" id="GO:0016887">
    <property type="term" value="F:ATP hydrolysis activity"/>
    <property type="evidence" value="ECO:0007669"/>
    <property type="project" value="InterPro"/>
</dbReference>
<proteinExistence type="inferred from homology"/>
<evidence type="ECO:0000256" key="3">
    <source>
        <dbReference type="ARBA" id="ARBA00022840"/>
    </source>
</evidence>
<comment type="similarity">
    <text evidence="1">Belongs to the ABC transporter superfamily.</text>
</comment>
<dbReference type="EMBL" id="JGCY01000244">
    <property type="protein sequence ID" value="EXY75294.1"/>
    <property type="molecule type" value="Genomic_DNA"/>
</dbReference>
<dbReference type="PANTHER" id="PTHR24220:SF689">
    <property type="entry name" value="LIPOPROTEIN-RELEASING SYSTEM ATP-BINDING PROTEIN LOLD"/>
    <property type="match status" value="1"/>
</dbReference>
<evidence type="ECO:0000313" key="5">
    <source>
        <dbReference type="EMBL" id="EXY75294.1"/>
    </source>
</evidence>
<evidence type="ECO:0000256" key="1">
    <source>
        <dbReference type="ARBA" id="ARBA00005417"/>
    </source>
</evidence>
<comment type="caution">
    <text evidence="5">The sequence shown here is derived from an EMBL/GenBank/DDBJ whole genome shotgun (WGS) entry which is preliminary data.</text>
</comment>
<dbReference type="InterPro" id="IPR027417">
    <property type="entry name" value="P-loop_NTPase"/>
</dbReference>
<dbReference type="PATRIC" id="fig|1339315.3.peg.1660"/>
<dbReference type="AlphaFoldDB" id="A0A015SSY4"/>
<evidence type="ECO:0000259" key="4">
    <source>
        <dbReference type="PROSITE" id="PS50893"/>
    </source>
</evidence>
<gene>
    <name evidence="5" type="ORF">M124_0866</name>
</gene>
<accession>A0A015SSY4</accession>
<keyword evidence="2" id="KW-0547">Nucleotide-binding</keyword>
<name>A0A015SSY4_BACFG</name>
<dbReference type="SUPFAM" id="SSF52540">
    <property type="entry name" value="P-loop containing nucleoside triphosphate hydrolases"/>
    <property type="match status" value="1"/>
</dbReference>
<feature type="domain" description="ABC transporter" evidence="4">
    <location>
        <begin position="4"/>
        <end position="214"/>
    </location>
</feature>
<dbReference type="Gene3D" id="3.40.50.300">
    <property type="entry name" value="P-loop containing nucleotide triphosphate hydrolases"/>
    <property type="match status" value="1"/>
</dbReference>
<dbReference type="PROSITE" id="PS00211">
    <property type="entry name" value="ABC_TRANSPORTER_1"/>
    <property type="match status" value="1"/>
</dbReference>
<protein>
    <submittedName>
        <fullName evidence="5">ABC transporter family protein</fullName>
    </submittedName>
</protein>
<reference evidence="5 6" key="1">
    <citation type="submission" date="2014-02" db="EMBL/GenBank/DDBJ databases">
        <authorList>
            <person name="Sears C."/>
            <person name="Carroll K."/>
            <person name="Sack B.R."/>
            <person name="Qadri F."/>
            <person name="Myers L.L."/>
            <person name="Chung G.-T."/>
            <person name="Escheverria P."/>
            <person name="Fraser C.M."/>
            <person name="Sadzewicz L."/>
            <person name="Shefchek K.A."/>
            <person name="Tallon L."/>
            <person name="Das S.P."/>
            <person name="Daugherty S."/>
            <person name="Mongodin E.F."/>
        </authorList>
    </citation>
    <scope>NUCLEOTIDE SEQUENCE [LARGE SCALE GENOMIC DNA]</scope>
    <source>
        <strain evidence="6">3988T(B)14</strain>
    </source>
</reference>
<organism evidence="5 6">
    <name type="scientific">Bacteroides fragilis str. 3988T(B)14</name>
    <dbReference type="NCBI Taxonomy" id="1339315"/>
    <lineage>
        <taxon>Bacteria</taxon>
        <taxon>Pseudomonadati</taxon>
        <taxon>Bacteroidota</taxon>
        <taxon>Bacteroidia</taxon>
        <taxon>Bacteroidales</taxon>
        <taxon>Bacteroidaceae</taxon>
        <taxon>Bacteroides</taxon>
    </lineage>
</organism>
<dbReference type="InterPro" id="IPR015854">
    <property type="entry name" value="ABC_transpr_LolD-like"/>
</dbReference>
<evidence type="ECO:0000256" key="2">
    <source>
        <dbReference type="ARBA" id="ARBA00022741"/>
    </source>
</evidence>
<dbReference type="InterPro" id="IPR017871">
    <property type="entry name" value="ABC_transporter-like_CS"/>
</dbReference>
<keyword evidence="3" id="KW-0067">ATP-binding</keyword>
<dbReference type="GO" id="GO:0005524">
    <property type="term" value="F:ATP binding"/>
    <property type="evidence" value="ECO:0007669"/>
    <property type="project" value="UniProtKB-KW"/>
</dbReference>
<dbReference type="PROSITE" id="PS50893">
    <property type="entry name" value="ABC_TRANSPORTER_2"/>
    <property type="match status" value="1"/>
</dbReference>
<dbReference type="Proteomes" id="UP000020529">
    <property type="component" value="Unassembled WGS sequence"/>
</dbReference>
<dbReference type="RefSeq" id="WP_005801226.1">
    <property type="nucleotide sequence ID" value="NZ_JGCY01000244.1"/>
</dbReference>
<sequence length="214" mass="24448">MDSIHLQQTLPQVFADRNSITSDVWHRNLVFHKGKSYLIEAASGTGKSSLCSYIYGYRNDYQGIINFDETNIKAYPVKQWVEIRKHSLSMLFQDLRIFTELTAIENIRLKNNLTGYKTRKEVLSLFEALGLSDKLNVKAGKLSFGQQQRVAFIRSLCQPFDFIFLDEPISHLDDNNARIMGELVMEEAGKQGAGIIVTSIGKHIELTYDRILKL</sequence>
<dbReference type="GO" id="GO:0022857">
    <property type="term" value="F:transmembrane transporter activity"/>
    <property type="evidence" value="ECO:0007669"/>
    <property type="project" value="TreeGrafter"/>
</dbReference>
<dbReference type="Pfam" id="PF00005">
    <property type="entry name" value="ABC_tran"/>
    <property type="match status" value="1"/>
</dbReference>
<dbReference type="InterPro" id="IPR003439">
    <property type="entry name" value="ABC_transporter-like_ATP-bd"/>
</dbReference>
<dbReference type="GO" id="GO:0005886">
    <property type="term" value="C:plasma membrane"/>
    <property type="evidence" value="ECO:0007669"/>
    <property type="project" value="TreeGrafter"/>
</dbReference>